<comment type="caution">
    <text evidence="1">The sequence shown here is derived from an EMBL/GenBank/DDBJ whole genome shotgun (WGS) entry which is preliminary data.</text>
</comment>
<organism evidence="1 2">
    <name type="scientific">Lomentospora prolificans</name>
    <dbReference type="NCBI Taxonomy" id="41688"/>
    <lineage>
        <taxon>Eukaryota</taxon>
        <taxon>Fungi</taxon>
        <taxon>Dikarya</taxon>
        <taxon>Ascomycota</taxon>
        <taxon>Pezizomycotina</taxon>
        <taxon>Sordariomycetes</taxon>
        <taxon>Hypocreomycetidae</taxon>
        <taxon>Microascales</taxon>
        <taxon>Microascaceae</taxon>
        <taxon>Lomentospora</taxon>
    </lineage>
</organism>
<name>A0A2N3NFW7_9PEZI</name>
<protein>
    <submittedName>
        <fullName evidence="1">Uncharacterized protein</fullName>
    </submittedName>
</protein>
<reference evidence="1 2" key="1">
    <citation type="journal article" date="2017" name="G3 (Bethesda)">
        <title>First Draft Genome Sequence of the Pathogenic Fungus Lomentospora prolificans (Formerly Scedosporium prolificans).</title>
        <authorList>
            <person name="Luo R."/>
            <person name="Zimin A."/>
            <person name="Workman R."/>
            <person name="Fan Y."/>
            <person name="Pertea G."/>
            <person name="Grossman N."/>
            <person name="Wear M.P."/>
            <person name="Jia B."/>
            <person name="Miller H."/>
            <person name="Casadevall A."/>
            <person name="Timp W."/>
            <person name="Zhang S.X."/>
            <person name="Salzberg S.L."/>
        </authorList>
    </citation>
    <scope>NUCLEOTIDE SEQUENCE [LARGE SCALE GENOMIC DNA]</scope>
    <source>
        <strain evidence="1 2">JHH-5317</strain>
    </source>
</reference>
<dbReference type="AlphaFoldDB" id="A0A2N3NFW7"/>
<proteinExistence type="predicted"/>
<evidence type="ECO:0000313" key="1">
    <source>
        <dbReference type="EMBL" id="PKS11262.1"/>
    </source>
</evidence>
<keyword evidence="2" id="KW-1185">Reference proteome</keyword>
<dbReference type="OrthoDB" id="423498at2759"/>
<dbReference type="EMBL" id="NLAX01000008">
    <property type="protein sequence ID" value="PKS11262.1"/>
    <property type="molecule type" value="Genomic_DNA"/>
</dbReference>
<dbReference type="Proteomes" id="UP000233524">
    <property type="component" value="Unassembled WGS sequence"/>
</dbReference>
<accession>A0A2N3NFW7</accession>
<gene>
    <name evidence="1" type="ORF">jhhlp_003024</name>
</gene>
<dbReference type="VEuPathDB" id="FungiDB:jhhlp_003024"/>
<evidence type="ECO:0000313" key="2">
    <source>
        <dbReference type="Proteomes" id="UP000233524"/>
    </source>
</evidence>
<dbReference type="InParanoid" id="A0A2N3NFW7"/>
<sequence>MAATLTHPIKLSITSAARVTAELASINDINFIFGGKYGIGIAENGSPDMRFIKPFWSEQEIRDKKDALMRANDGAVESRGRFWVSALCDQEVTKFAPEETVSVLKDMLKHIKLFYSDSTPATNSIALLPGSRSPMA</sequence>